<keyword evidence="4" id="KW-1185">Reference proteome</keyword>
<dbReference type="EMBL" id="CZAJ01000045">
    <property type="protein sequence ID" value="CUP42039.1"/>
    <property type="molecule type" value="Genomic_DNA"/>
</dbReference>
<evidence type="ECO:0000313" key="1">
    <source>
        <dbReference type="EMBL" id="CRL37637.1"/>
    </source>
</evidence>
<accession>A0A0M6WL08</accession>
<evidence type="ECO:0008006" key="7">
    <source>
        <dbReference type="Google" id="ProtNLM"/>
    </source>
</evidence>
<evidence type="ECO:0000313" key="2">
    <source>
        <dbReference type="EMBL" id="CUP42039.1"/>
    </source>
</evidence>
<gene>
    <name evidence="2" type="ORF">ERS852497_02819</name>
    <name evidence="3" type="ORF">GKE44_13025</name>
    <name evidence="1" type="ORF">T1815_16331</name>
</gene>
<dbReference type="Proteomes" id="UP000465607">
    <property type="component" value="Unassembled WGS sequence"/>
</dbReference>
<evidence type="ECO:0000313" key="4">
    <source>
        <dbReference type="Proteomes" id="UP000049472"/>
    </source>
</evidence>
<dbReference type="EMBL" id="CVRQ01000019">
    <property type="protein sequence ID" value="CRL37637.1"/>
    <property type="molecule type" value="Genomic_DNA"/>
</dbReference>
<dbReference type="Proteomes" id="UP000095602">
    <property type="component" value="Unassembled WGS sequence"/>
</dbReference>
<reference evidence="3 6" key="3">
    <citation type="journal article" date="2019" name="Nat. Med.">
        <title>A library of human gut bacterial isolates paired with longitudinal multiomics data enables mechanistic microbiome research.</title>
        <authorList>
            <person name="Poyet M."/>
            <person name="Groussin M."/>
            <person name="Gibbons S.M."/>
            <person name="Avila-Pacheco J."/>
            <person name="Jiang X."/>
            <person name="Kearney S.M."/>
            <person name="Perrotta A.R."/>
            <person name="Berdy B."/>
            <person name="Zhao S."/>
            <person name="Lieberman T.D."/>
            <person name="Swanson P.K."/>
            <person name="Smith M."/>
            <person name="Roesemann S."/>
            <person name="Alexander J.E."/>
            <person name="Rich S.A."/>
            <person name="Livny J."/>
            <person name="Vlamakis H."/>
            <person name="Clish C."/>
            <person name="Bullock K."/>
            <person name="Deik A."/>
            <person name="Scott J."/>
            <person name="Pierce K.A."/>
            <person name="Xavier R.J."/>
            <person name="Alm E.J."/>
        </authorList>
    </citation>
    <scope>NUCLEOTIDE SEQUENCE [LARGE SCALE GENOMIC DNA]</scope>
    <source>
        <strain evidence="3 6">BIOML-A5</strain>
    </source>
</reference>
<proteinExistence type="predicted"/>
<reference evidence="4" key="1">
    <citation type="submission" date="2015-05" db="EMBL/GenBank/DDBJ databases">
        <authorList>
            <consortium name="Pathogen Informatics"/>
        </authorList>
    </citation>
    <scope>NUCLEOTIDE SEQUENCE [LARGE SCALE GENOMIC DNA]</scope>
    <source>
        <strain evidence="2 5">2789STDY5834884</strain>
        <strain evidence="4">T1-815</strain>
    </source>
</reference>
<sequence>MKFGMRTPSIKKSIKARTTGKAKRAVKKALIPGYGKKCAGWIKNPKKAAYNKVYKKTSFGIMDLFK</sequence>
<dbReference type="AlphaFoldDB" id="A0A0M6WL08"/>
<protein>
    <recommendedName>
        <fullName evidence="7">Phage protein</fullName>
    </recommendedName>
</protein>
<organism evidence="1 4">
    <name type="scientific">Agathobacter rectalis</name>
    <dbReference type="NCBI Taxonomy" id="39491"/>
    <lineage>
        <taxon>Bacteria</taxon>
        <taxon>Bacillati</taxon>
        <taxon>Bacillota</taxon>
        <taxon>Clostridia</taxon>
        <taxon>Lachnospirales</taxon>
        <taxon>Lachnospiraceae</taxon>
        <taxon>Agathobacter</taxon>
    </lineage>
</organism>
<evidence type="ECO:0000313" key="5">
    <source>
        <dbReference type="Proteomes" id="UP000095602"/>
    </source>
</evidence>
<name>A0A0M6WL08_9FIRM</name>
<dbReference type="EMBL" id="WKQV01000033">
    <property type="protein sequence ID" value="MSD28031.1"/>
    <property type="molecule type" value="Genomic_DNA"/>
</dbReference>
<evidence type="ECO:0000313" key="3">
    <source>
        <dbReference type="EMBL" id="MSD28031.1"/>
    </source>
</evidence>
<reference evidence="1" key="2">
    <citation type="submission" date="2015-05" db="EMBL/GenBank/DDBJ databases">
        <authorList>
            <person name="Wang D.B."/>
            <person name="Wang M."/>
        </authorList>
    </citation>
    <scope>NUCLEOTIDE SEQUENCE [LARGE SCALE GENOMIC DNA]</scope>
    <source>
        <strain evidence="1">T1-815</strain>
    </source>
</reference>
<evidence type="ECO:0000313" key="6">
    <source>
        <dbReference type="Proteomes" id="UP000465607"/>
    </source>
</evidence>
<dbReference type="Proteomes" id="UP000049472">
    <property type="component" value="Unassembled WGS sequence"/>
</dbReference>
<dbReference type="RefSeq" id="WP_055061817.1">
    <property type="nucleotide sequence ID" value="NZ_CVRQ01000019.1"/>
</dbReference>